<dbReference type="EMBL" id="CAJPEX010005240">
    <property type="protein sequence ID" value="CAG0923487.1"/>
    <property type="molecule type" value="Genomic_DNA"/>
</dbReference>
<dbReference type="EMBL" id="OA887277">
    <property type="protein sequence ID" value="CAD7283335.1"/>
    <property type="molecule type" value="Genomic_DNA"/>
</dbReference>
<keyword evidence="2" id="KW-1185">Reference proteome</keyword>
<name>A0A7R9GK42_9CRUS</name>
<organism evidence="1">
    <name type="scientific">Notodromas monacha</name>
    <dbReference type="NCBI Taxonomy" id="399045"/>
    <lineage>
        <taxon>Eukaryota</taxon>
        <taxon>Metazoa</taxon>
        <taxon>Ecdysozoa</taxon>
        <taxon>Arthropoda</taxon>
        <taxon>Crustacea</taxon>
        <taxon>Oligostraca</taxon>
        <taxon>Ostracoda</taxon>
        <taxon>Podocopa</taxon>
        <taxon>Podocopida</taxon>
        <taxon>Cypridocopina</taxon>
        <taxon>Cypridoidea</taxon>
        <taxon>Cyprididae</taxon>
        <taxon>Notodromas</taxon>
    </lineage>
</organism>
<dbReference type="Proteomes" id="UP000678499">
    <property type="component" value="Unassembled WGS sequence"/>
</dbReference>
<sequence length="152" mass="16948">MSLLRGPLPYAFAGKKLRSGRNLQLENGTSNADELDIIRESIIKGSKIPPKFDNNFGKKSQLKNYDEDEEVTEIILSRSLACARFPSPVKFLVEKENGVLRLRALGVDLRAIEELDAFKAVDGDIPIIGGDSFTQPTVKRKRGRPRKLRPGL</sequence>
<evidence type="ECO:0000313" key="1">
    <source>
        <dbReference type="EMBL" id="CAD7283335.1"/>
    </source>
</evidence>
<reference evidence="1" key="1">
    <citation type="submission" date="2020-11" db="EMBL/GenBank/DDBJ databases">
        <authorList>
            <person name="Tran Van P."/>
        </authorList>
    </citation>
    <scope>NUCLEOTIDE SEQUENCE</scope>
</reference>
<accession>A0A7R9GK42</accession>
<gene>
    <name evidence="1" type="ORF">NMOB1V02_LOCUS10951</name>
</gene>
<dbReference type="AlphaFoldDB" id="A0A7R9GK42"/>
<evidence type="ECO:0000313" key="2">
    <source>
        <dbReference type="Proteomes" id="UP000678499"/>
    </source>
</evidence>
<proteinExistence type="predicted"/>
<protein>
    <submittedName>
        <fullName evidence="1">Uncharacterized protein</fullName>
    </submittedName>
</protein>